<dbReference type="Gene3D" id="1.10.1040.10">
    <property type="entry name" value="N-(1-d-carboxylethyl)-l-norvaline Dehydrogenase, domain 2"/>
    <property type="match status" value="1"/>
</dbReference>
<evidence type="ECO:0000256" key="13">
    <source>
        <dbReference type="ARBA" id="ARBA00023128"/>
    </source>
</evidence>
<dbReference type="InterPro" id="IPR013785">
    <property type="entry name" value="Aldolase_TIM"/>
</dbReference>
<dbReference type="InterPro" id="IPR036400">
    <property type="entry name" value="Cyt_B5-like_heme/steroid_sf"/>
</dbReference>
<dbReference type="Pfam" id="PF01070">
    <property type="entry name" value="FMN_dh"/>
    <property type="match status" value="1"/>
</dbReference>
<dbReference type="GeneID" id="43673928"/>
<evidence type="ECO:0000256" key="18">
    <source>
        <dbReference type="ARBA" id="ARBA00068515"/>
    </source>
</evidence>
<keyword evidence="10" id="KW-0521">NADP</keyword>
<evidence type="ECO:0000256" key="6">
    <source>
        <dbReference type="ARBA" id="ARBA00022617"/>
    </source>
</evidence>
<dbReference type="Pfam" id="PF02558">
    <property type="entry name" value="ApbA"/>
    <property type="match status" value="1"/>
</dbReference>
<dbReference type="InterPro" id="IPR037396">
    <property type="entry name" value="FMN_HAD"/>
</dbReference>
<organism evidence="19 20">
    <name type="scientific">Aspergillus pseudonomiae</name>
    <dbReference type="NCBI Taxonomy" id="1506151"/>
    <lineage>
        <taxon>Eukaryota</taxon>
        <taxon>Fungi</taxon>
        <taxon>Dikarya</taxon>
        <taxon>Ascomycota</taxon>
        <taxon>Pezizomycotina</taxon>
        <taxon>Eurotiomycetes</taxon>
        <taxon>Eurotiomycetidae</taxon>
        <taxon>Eurotiales</taxon>
        <taxon>Aspergillaceae</taxon>
        <taxon>Aspergillus</taxon>
        <taxon>Aspergillus subgen. Circumdati</taxon>
    </lineage>
</organism>
<evidence type="ECO:0000256" key="9">
    <source>
        <dbReference type="ARBA" id="ARBA00022723"/>
    </source>
</evidence>
<dbReference type="InterPro" id="IPR013328">
    <property type="entry name" value="6PGD_dom2"/>
</dbReference>
<dbReference type="Gene3D" id="3.40.50.720">
    <property type="entry name" value="NAD(P)-binding Rossmann-like Domain"/>
    <property type="match status" value="1"/>
</dbReference>
<dbReference type="PROSITE" id="PS50255">
    <property type="entry name" value="CYTOCHROME_B5_2"/>
    <property type="match status" value="1"/>
</dbReference>
<dbReference type="Gene3D" id="3.10.120.10">
    <property type="entry name" value="Cytochrome b5-like heme/steroid binding domain"/>
    <property type="match status" value="1"/>
</dbReference>
<dbReference type="GO" id="GO:0008677">
    <property type="term" value="F:2-dehydropantoate 2-reductase activity"/>
    <property type="evidence" value="ECO:0007669"/>
    <property type="project" value="InterPro"/>
</dbReference>
<evidence type="ECO:0000256" key="5">
    <source>
        <dbReference type="ARBA" id="ARBA00011881"/>
    </source>
</evidence>
<comment type="similarity">
    <text evidence="16">In the N-terminal section; belongs to the cytochrome b5 family.</text>
</comment>
<dbReference type="InterPro" id="IPR008927">
    <property type="entry name" value="6-PGluconate_DH-like_C_sf"/>
</dbReference>
<dbReference type="PANTHER" id="PTHR10578:SF104">
    <property type="entry name" value="CYTOCHROME B2, MITOCHONDRIAL-RELATED"/>
    <property type="match status" value="1"/>
</dbReference>
<dbReference type="OrthoDB" id="1925334at2759"/>
<dbReference type="GO" id="GO:0020037">
    <property type="term" value="F:heme binding"/>
    <property type="evidence" value="ECO:0007669"/>
    <property type="project" value="InterPro"/>
</dbReference>
<dbReference type="AlphaFoldDB" id="A0A5N6I9H7"/>
<evidence type="ECO:0000256" key="17">
    <source>
        <dbReference type="ARBA" id="ARBA00066458"/>
    </source>
</evidence>
<dbReference type="SUPFAM" id="SSF55856">
    <property type="entry name" value="Cytochrome b5-like heme/steroid binding domain"/>
    <property type="match status" value="1"/>
</dbReference>
<dbReference type="Pfam" id="PF08546">
    <property type="entry name" value="ApbA_C"/>
    <property type="match status" value="1"/>
</dbReference>
<comment type="cofactor">
    <cofactor evidence="1">
        <name>FMN</name>
        <dbReference type="ChEBI" id="CHEBI:58210"/>
    </cofactor>
</comment>
<evidence type="ECO:0000256" key="15">
    <source>
        <dbReference type="ARBA" id="ARBA00061137"/>
    </source>
</evidence>
<dbReference type="GO" id="GO:0005758">
    <property type="term" value="C:mitochondrial intermembrane space"/>
    <property type="evidence" value="ECO:0007669"/>
    <property type="project" value="UniProtKB-SubCell"/>
</dbReference>
<accession>A0A5N6I9H7</accession>
<dbReference type="Pfam" id="PF00173">
    <property type="entry name" value="Cyt-b5"/>
    <property type="match status" value="1"/>
</dbReference>
<dbReference type="InterPro" id="IPR013332">
    <property type="entry name" value="KPR_N"/>
</dbReference>
<dbReference type="FunFam" id="1.10.1040.10:FF:000017">
    <property type="entry name" value="2-dehydropantoate 2-reductase"/>
    <property type="match status" value="1"/>
</dbReference>
<comment type="subunit">
    <text evidence="5">Homotetramer.</text>
</comment>
<evidence type="ECO:0000256" key="16">
    <source>
        <dbReference type="ARBA" id="ARBA00061589"/>
    </source>
</evidence>
<dbReference type="PROSITE" id="PS51349">
    <property type="entry name" value="FMN_HYDROXY_ACID_DH_2"/>
    <property type="match status" value="1"/>
</dbReference>
<dbReference type="SMART" id="SM01117">
    <property type="entry name" value="Cyt-b5"/>
    <property type="match status" value="1"/>
</dbReference>
<evidence type="ECO:0000256" key="14">
    <source>
        <dbReference type="ARBA" id="ARBA00052399"/>
    </source>
</evidence>
<comment type="similarity">
    <text evidence="15">In the C-terminal section; belongs to the FMN-dependent alpha-hydroxy acid dehydrogenase family.</text>
</comment>
<dbReference type="InterPro" id="IPR036291">
    <property type="entry name" value="NAD(P)-bd_dom_sf"/>
</dbReference>
<dbReference type="PANTHER" id="PTHR10578">
    <property type="entry name" value="S -2-HYDROXY-ACID OXIDASE-RELATED"/>
    <property type="match status" value="1"/>
</dbReference>
<evidence type="ECO:0000256" key="12">
    <source>
        <dbReference type="ARBA" id="ARBA00023004"/>
    </source>
</evidence>
<evidence type="ECO:0000256" key="7">
    <source>
        <dbReference type="ARBA" id="ARBA00022630"/>
    </source>
</evidence>
<dbReference type="NCBIfam" id="TIGR00745">
    <property type="entry name" value="apbA_panE"/>
    <property type="match status" value="1"/>
</dbReference>
<accession>A0A5N7DT13</accession>
<proteinExistence type="inferred from homology"/>
<dbReference type="InterPro" id="IPR003710">
    <property type="entry name" value="ApbA"/>
</dbReference>
<keyword evidence="9" id="KW-0479">Metal-binding</keyword>
<dbReference type="InterPro" id="IPR000262">
    <property type="entry name" value="FMN-dep_DH"/>
</dbReference>
<keyword evidence="8" id="KW-0288">FMN</keyword>
<keyword evidence="11" id="KW-0560">Oxidoreductase</keyword>
<dbReference type="FunFam" id="3.40.50.720:FF:000609">
    <property type="entry name" value="2-dehydropantoate 2-reductase"/>
    <property type="match status" value="1"/>
</dbReference>
<evidence type="ECO:0000256" key="1">
    <source>
        <dbReference type="ARBA" id="ARBA00001917"/>
    </source>
</evidence>
<dbReference type="GO" id="GO:0015940">
    <property type="term" value="P:pantothenate biosynthetic process"/>
    <property type="evidence" value="ECO:0007669"/>
    <property type="project" value="InterPro"/>
</dbReference>
<evidence type="ECO:0000256" key="11">
    <source>
        <dbReference type="ARBA" id="ARBA00023002"/>
    </source>
</evidence>
<dbReference type="SUPFAM" id="SSF48179">
    <property type="entry name" value="6-phosphogluconate dehydrogenase C-terminal domain-like"/>
    <property type="match status" value="1"/>
</dbReference>
<dbReference type="PROSITE" id="PS00191">
    <property type="entry name" value="CYTOCHROME_B5_1"/>
    <property type="match status" value="1"/>
</dbReference>
<comment type="catalytic activity">
    <reaction evidence="14">
        <text>(S)-lactate + 2 Fe(III)-[cytochrome c] = 2 Fe(II)-[cytochrome c] + pyruvate + 2 H(+)</text>
        <dbReference type="Rhea" id="RHEA:19909"/>
        <dbReference type="Rhea" id="RHEA-COMP:10350"/>
        <dbReference type="Rhea" id="RHEA-COMP:14399"/>
        <dbReference type="ChEBI" id="CHEBI:15361"/>
        <dbReference type="ChEBI" id="CHEBI:15378"/>
        <dbReference type="ChEBI" id="CHEBI:16651"/>
        <dbReference type="ChEBI" id="CHEBI:29033"/>
        <dbReference type="ChEBI" id="CHEBI:29034"/>
        <dbReference type="EC" id="1.1.2.3"/>
    </reaction>
    <physiologicalReaction direction="left-to-right" evidence="14">
        <dbReference type="Rhea" id="RHEA:19910"/>
    </physiologicalReaction>
</comment>
<dbReference type="GO" id="GO:0046872">
    <property type="term" value="F:metal ion binding"/>
    <property type="evidence" value="ECO:0007669"/>
    <property type="project" value="UniProtKB-KW"/>
</dbReference>
<keyword evidence="20" id="KW-1185">Reference proteome</keyword>
<evidence type="ECO:0000256" key="10">
    <source>
        <dbReference type="ARBA" id="ARBA00022857"/>
    </source>
</evidence>
<evidence type="ECO:0000256" key="3">
    <source>
        <dbReference type="ARBA" id="ARBA00004569"/>
    </source>
</evidence>
<evidence type="ECO:0000256" key="4">
    <source>
        <dbReference type="ARBA" id="ARBA00007870"/>
    </source>
</evidence>
<dbReference type="InterPro" id="IPR018506">
    <property type="entry name" value="Cyt_B5_heme-BS"/>
</dbReference>
<keyword evidence="12" id="KW-0408">Iron</keyword>
<evidence type="ECO:0000256" key="8">
    <source>
        <dbReference type="ARBA" id="ARBA00022643"/>
    </source>
</evidence>
<name>A0A5N6I9H7_9EURO</name>
<dbReference type="RefSeq" id="XP_031946926.1">
    <property type="nucleotide sequence ID" value="XM_032089237.1"/>
</dbReference>
<keyword evidence="6" id="KW-0349">Heme</keyword>
<dbReference type="InterPro" id="IPR037458">
    <property type="entry name" value="L-MDH/L-LDH_FMN-bd"/>
</dbReference>
<comment type="subcellular location">
    <subcellularLocation>
        <location evidence="3">Mitochondrion intermembrane space</location>
    </subcellularLocation>
</comment>
<keyword evidence="13" id="KW-0496">Mitochondrion</keyword>
<dbReference type="EC" id="1.1.2.3" evidence="17"/>
<evidence type="ECO:0000313" key="19">
    <source>
        <dbReference type="EMBL" id="KAE8409607.1"/>
    </source>
</evidence>
<comment type="similarity">
    <text evidence="4">Belongs to the ketopantoate reductase family.</text>
</comment>
<dbReference type="GO" id="GO:0004460">
    <property type="term" value="F:L-lactate dehydrogenase (cytochrome) activity"/>
    <property type="evidence" value="ECO:0007669"/>
    <property type="project" value="UniProtKB-EC"/>
</dbReference>
<dbReference type="InterPro" id="IPR001199">
    <property type="entry name" value="Cyt_B5-like_heme/steroid-bd"/>
</dbReference>
<dbReference type="CDD" id="cd02922">
    <property type="entry name" value="FCB2_FMN"/>
    <property type="match status" value="1"/>
</dbReference>
<dbReference type="SUPFAM" id="SSF51395">
    <property type="entry name" value="FMN-linked oxidoreductases"/>
    <property type="match status" value="1"/>
</dbReference>
<dbReference type="EMBL" id="ML736739">
    <property type="protein sequence ID" value="KAE8409607.1"/>
    <property type="molecule type" value="Genomic_DNA"/>
</dbReference>
<dbReference type="SUPFAM" id="SSF51735">
    <property type="entry name" value="NAD(P)-binding Rossmann-fold domains"/>
    <property type="match status" value="1"/>
</dbReference>
<dbReference type="Proteomes" id="UP000325579">
    <property type="component" value="Unassembled WGS sequence"/>
</dbReference>
<dbReference type="Gene3D" id="3.20.20.70">
    <property type="entry name" value="Aldolase class I"/>
    <property type="match status" value="1"/>
</dbReference>
<protein>
    <recommendedName>
        <fullName evidence="18">L-lactate dehydrogenase (cytochrome)</fullName>
        <ecNumber evidence="17">1.1.2.3</ecNumber>
    </recommendedName>
</protein>
<gene>
    <name evidence="19" type="ORF">BDV37DRAFT_292730</name>
</gene>
<dbReference type="InterPro" id="IPR013752">
    <property type="entry name" value="KPA_reductase"/>
</dbReference>
<sequence length="776" mass="85647">MRLTRAEVEKHNNKESCWVTIHGSVYDVTDFVNAHPGGPNVILRCAGKDATKEFDSVHELEILTQSLAPSALRGHIEPGTLEKSNDIHEMNSPNKDASLPPPLSSFLNLHDFEIVAQKYLPPNAWAYYASGAEDEISKRQNSKAFQKVSLRPRILRSIPTVDTTTNILGKQVSLPVYMSAVGIAKLAHSDGERALAAAAGKEGLAQVLANGANNVIESVMDAKTSPEQPIFQQLYVNRDITKSEDVVRRAERAGVSAIWITVDSPVVGKREMDERFNLQVEARDDPSRKGQGVAKTMASFISPFIDWDILSWLRGLTKLPIVIKGIQCVEDAVRAYHSGVQGIVLSNHGGRSQDTAQAPLLTLLEIRRYAPFLIDSKMQIFIDGGIRRGTDVLKAVALGATAVGLGRPTLYSLAAGYGEQGARRAIEILRQEIESNMIFLGVRNLKELGPHLLNTARLERDVVGSVKFIGSFYAFILTRNDRVRLTVVARSNYDTVKKDGIFLDSGNHGQHRFRPHQALVMKSLDEVSGPFDYVVCAHKAIDQEAVVARLQPAVNEKTTIVIIQNGVGNEEPFRNTFPKSSIITCVTWVGATQTSPGTVKHTKSEDMQIGLFPNVSVDETLERARLNTFASLLEGGGTKFQVLEDMQRQRWEKVVWNAAWNPITTLTLLDTQSWLHSSKDATPLTRRLMREVIDVGRRCGVPLEYGLVDELMDRINSLPGVGSSMQTDYKNGRPMEVDVILGFPARKAKEFGMETPVLDTIHALVRAVDGRVRAAL</sequence>
<comment type="cofactor">
    <cofactor evidence="2">
        <name>heme b</name>
        <dbReference type="ChEBI" id="CHEBI:60344"/>
    </cofactor>
</comment>
<evidence type="ECO:0000256" key="2">
    <source>
        <dbReference type="ARBA" id="ARBA00001970"/>
    </source>
</evidence>
<dbReference type="PRINTS" id="PR00363">
    <property type="entry name" value="CYTOCHROMEB5"/>
</dbReference>
<dbReference type="FunFam" id="3.20.20.70:FF:000062">
    <property type="entry name" value="Cytochrome b2, mitochondrial, putative"/>
    <property type="match status" value="1"/>
</dbReference>
<keyword evidence="7" id="KW-0285">Flavoprotein</keyword>
<evidence type="ECO:0000313" key="20">
    <source>
        <dbReference type="Proteomes" id="UP000325579"/>
    </source>
</evidence>
<reference evidence="19 20" key="1">
    <citation type="submission" date="2019-04" db="EMBL/GenBank/DDBJ databases">
        <authorList>
            <consortium name="DOE Joint Genome Institute"/>
            <person name="Mondo S."/>
            <person name="Kjaerbolling I."/>
            <person name="Vesth T."/>
            <person name="Frisvad J.C."/>
            <person name="Nybo J.L."/>
            <person name="Theobald S."/>
            <person name="Kildgaard S."/>
            <person name="Isbrandt T."/>
            <person name="Kuo A."/>
            <person name="Sato A."/>
            <person name="Lyhne E.K."/>
            <person name="Kogle M.E."/>
            <person name="Wiebenga A."/>
            <person name="Kun R.S."/>
            <person name="Lubbers R.J."/>
            <person name="Makela M.R."/>
            <person name="Barry K."/>
            <person name="Chovatia M."/>
            <person name="Clum A."/>
            <person name="Daum C."/>
            <person name="Haridas S."/>
            <person name="He G."/>
            <person name="LaButti K."/>
            <person name="Lipzen A."/>
            <person name="Riley R."/>
            <person name="Salamov A."/>
            <person name="Simmons B.A."/>
            <person name="Magnuson J.K."/>
            <person name="Henrissat B."/>
            <person name="Mortensen U.H."/>
            <person name="Larsen T.O."/>
            <person name="Devries R.P."/>
            <person name="Grigoriev I.V."/>
            <person name="Machida M."/>
            <person name="Baker S.E."/>
            <person name="Andersen M.R."/>
            <person name="Cantor M.N."/>
            <person name="Hua S.X."/>
        </authorList>
    </citation>
    <scope>NUCLEOTIDE SEQUENCE [LARGE SCALE GENOMIC DNA]</scope>
    <source>
        <strain evidence="19 20">CBS 119388</strain>
    </source>
</reference>